<keyword evidence="2" id="KW-1185">Reference proteome</keyword>
<sequence length="77" mass="7950">MERHDLMRLLAGDDAASQAALAALAAVELLRERREPIRIGQIKASGSSWVYTVFLTGDGGALVACAGVRRPGGGTAG</sequence>
<evidence type="ECO:0000313" key="1">
    <source>
        <dbReference type="EMBL" id="WUO48501.1"/>
    </source>
</evidence>
<dbReference type="RefSeq" id="WP_328776537.1">
    <property type="nucleotide sequence ID" value="NZ_CP108057.1"/>
</dbReference>
<protein>
    <submittedName>
        <fullName evidence="1">Uncharacterized protein</fullName>
    </submittedName>
</protein>
<accession>A0ABZ1RQ29</accession>
<evidence type="ECO:0000313" key="2">
    <source>
        <dbReference type="Proteomes" id="UP001432075"/>
    </source>
</evidence>
<reference evidence="1" key="1">
    <citation type="submission" date="2022-10" db="EMBL/GenBank/DDBJ databases">
        <title>The complete genomes of actinobacterial strains from the NBC collection.</title>
        <authorList>
            <person name="Joergensen T.S."/>
            <person name="Alvarez Arevalo M."/>
            <person name="Sterndorff E.B."/>
            <person name="Faurdal D."/>
            <person name="Vuksanovic O."/>
            <person name="Mourched A.-S."/>
            <person name="Charusanti P."/>
            <person name="Shaw S."/>
            <person name="Blin K."/>
            <person name="Weber T."/>
        </authorList>
    </citation>
    <scope>NUCLEOTIDE SEQUENCE</scope>
    <source>
        <strain evidence="1">NBC_00283</strain>
    </source>
</reference>
<dbReference type="Proteomes" id="UP001432075">
    <property type="component" value="Chromosome"/>
</dbReference>
<organism evidence="1 2">
    <name type="scientific">Streptomyces goshikiensis</name>
    <dbReference type="NCBI Taxonomy" id="1942"/>
    <lineage>
        <taxon>Bacteria</taxon>
        <taxon>Bacillati</taxon>
        <taxon>Actinomycetota</taxon>
        <taxon>Actinomycetes</taxon>
        <taxon>Kitasatosporales</taxon>
        <taxon>Streptomycetaceae</taxon>
        <taxon>Streptomyces</taxon>
    </lineage>
</organism>
<name>A0ABZ1RQ29_9ACTN</name>
<dbReference type="EMBL" id="CP108057">
    <property type="protein sequence ID" value="WUO48501.1"/>
    <property type="molecule type" value="Genomic_DNA"/>
</dbReference>
<gene>
    <name evidence="1" type="ORF">OHU17_23180</name>
</gene>
<proteinExistence type="predicted"/>